<dbReference type="PANTHER" id="PTHR43624">
    <property type="entry name" value="ELECTRON TRANSFER FLAVOPROTEIN-QUINONE OXIDOREDUCTASE YDIS-RELATED"/>
    <property type="match status" value="1"/>
</dbReference>
<feature type="domain" description="FAD-binding" evidence="6">
    <location>
        <begin position="6"/>
        <end position="319"/>
    </location>
</feature>
<evidence type="ECO:0000256" key="1">
    <source>
        <dbReference type="ARBA" id="ARBA00001974"/>
    </source>
</evidence>
<evidence type="ECO:0000313" key="9">
    <source>
        <dbReference type="Proteomes" id="UP000183508"/>
    </source>
</evidence>
<dbReference type="STRING" id="392015.SAMN05421543_10185"/>
<dbReference type="Proteomes" id="UP000183508">
    <property type="component" value="Unassembled WGS sequence"/>
</dbReference>
<comment type="cofactor">
    <cofactor evidence="1">
        <name>FAD</name>
        <dbReference type="ChEBI" id="CHEBI:57692"/>
    </cofactor>
</comment>
<sequence>MSAPRFDAIVVGAGPAGSVAAYTMASQGMRVALIERGEFPGAKNVFGGVLYRKPLEDILPEFWKEAPLERKVVEQRLWVLGKDSVVSLGYRSARFKEPPNAWTGQRAKFDAWLAGKAERAGAIPIYETVATSLIRDGDKVVGVQTDREEGDLYASVVIIADGVNSLLAKSLGVHREWKPDQVSLAVKEVLALPKDVIQERFGVEEGEGVTIELIGETCGMAGLGFLYTNQDTLSIGVGVMVSDLQKKKVKPYQVLDSIKQHPEIQRLIAGGETKEYAAHLIPEGGFDAMPPLSGDGWMICGDAAQMVNAAHREGTDLAMLSGRLAGETAVACHATGDWSAGGLGAYTQAVKESIIHRDLKKYRGLHSLLSGPQAELLFGALPQALNDAAYEMLSVDGESKRDKQKRAAALLREAAGGTAGLIGIGWRGWRAMNG</sequence>
<dbReference type="PRINTS" id="PR00420">
    <property type="entry name" value="RNGMNOXGNASE"/>
</dbReference>
<organism evidence="8 9">
    <name type="scientific">Alicyclobacillus macrosporangiidus</name>
    <dbReference type="NCBI Taxonomy" id="392015"/>
    <lineage>
        <taxon>Bacteria</taxon>
        <taxon>Bacillati</taxon>
        <taxon>Bacillota</taxon>
        <taxon>Bacilli</taxon>
        <taxon>Bacillales</taxon>
        <taxon>Alicyclobacillaceae</taxon>
        <taxon>Alicyclobacillus</taxon>
    </lineage>
</organism>
<dbReference type="InterPro" id="IPR002938">
    <property type="entry name" value="FAD-bd"/>
</dbReference>
<dbReference type="Pfam" id="PF26311">
    <property type="entry name" value="ETF-QO_FixC_C"/>
    <property type="match status" value="1"/>
</dbReference>
<evidence type="ECO:0000313" key="8">
    <source>
        <dbReference type="EMBL" id="SFU31752.1"/>
    </source>
</evidence>
<evidence type="ECO:0000256" key="3">
    <source>
        <dbReference type="ARBA" id="ARBA00022630"/>
    </source>
</evidence>
<proteinExistence type="inferred from homology"/>
<dbReference type="PANTHER" id="PTHR43624:SF2">
    <property type="entry name" value="ELECTRON TRANSFER FLAVOPROTEIN-QUINONE OXIDOREDUCTASE YDIS-RELATED"/>
    <property type="match status" value="1"/>
</dbReference>
<name>A0A1I7F6E6_9BACL</name>
<accession>A0A1I7F6E6</accession>
<dbReference type="Pfam" id="PF01494">
    <property type="entry name" value="FAD_binding_3"/>
    <property type="match status" value="1"/>
</dbReference>
<evidence type="ECO:0000259" key="7">
    <source>
        <dbReference type="Pfam" id="PF26311"/>
    </source>
</evidence>
<dbReference type="AlphaFoldDB" id="A0A1I7F6E6"/>
<protein>
    <submittedName>
        <fullName evidence="8">Electron transfer flavoprotein-quinone oxidoreductase</fullName>
    </submittedName>
</protein>
<feature type="domain" description="FixC-like C-terminal" evidence="7">
    <location>
        <begin position="375"/>
        <end position="433"/>
    </location>
</feature>
<dbReference type="SUPFAM" id="SSF54373">
    <property type="entry name" value="FAD-linked reductases, C-terminal domain"/>
    <property type="match status" value="1"/>
</dbReference>
<dbReference type="Gene3D" id="3.50.50.60">
    <property type="entry name" value="FAD/NAD(P)-binding domain"/>
    <property type="match status" value="1"/>
</dbReference>
<comment type="similarity">
    <text evidence="2">Belongs to the ETF-QO/FixC family.</text>
</comment>
<evidence type="ECO:0000256" key="5">
    <source>
        <dbReference type="ARBA" id="ARBA00023002"/>
    </source>
</evidence>
<gene>
    <name evidence="8" type="ORF">SAMN05421543_10185</name>
</gene>
<dbReference type="eggNOG" id="COG0644">
    <property type="taxonomic scope" value="Bacteria"/>
</dbReference>
<keyword evidence="3" id="KW-0285">Flavoprotein</keyword>
<dbReference type="InterPro" id="IPR036188">
    <property type="entry name" value="FAD/NAD-bd_sf"/>
</dbReference>
<dbReference type="SUPFAM" id="SSF51905">
    <property type="entry name" value="FAD/NAD(P)-binding domain"/>
    <property type="match status" value="1"/>
</dbReference>
<keyword evidence="4" id="KW-0274">FAD</keyword>
<evidence type="ECO:0000256" key="4">
    <source>
        <dbReference type="ARBA" id="ARBA00022827"/>
    </source>
</evidence>
<dbReference type="InterPro" id="IPR039651">
    <property type="entry name" value="FixC-like"/>
</dbReference>
<dbReference type="InterPro" id="IPR059103">
    <property type="entry name" value="FixC-like_C"/>
</dbReference>
<dbReference type="GO" id="GO:0016491">
    <property type="term" value="F:oxidoreductase activity"/>
    <property type="evidence" value="ECO:0007669"/>
    <property type="project" value="UniProtKB-KW"/>
</dbReference>
<keyword evidence="5" id="KW-0560">Oxidoreductase</keyword>
<reference evidence="9" key="1">
    <citation type="submission" date="2016-10" db="EMBL/GenBank/DDBJ databases">
        <authorList>
            <person name="Varghese N."/>
        </authorList>
    </citation>
    <scope>NUCLEOTIDE SEQUENCE [LARGE SCALE GENOMIC DNA]</scope>
    <source>
        <strain evidence="9">DSM 17980</strain>
    </source>
</reference>
<evidence type="ECO:0000259" key="6">
    <source>
        <dbReference type="Pfam" id="PF01494"/>
    </source>
</evidence>
<keyword evidence="9" id="KW-1185">Reference proteome</keyword>
<dbReference type="GO" id="GO:0071949">
    <property type="term" value="F:FAD binding"/>
    <property type="evidence" value="ECO:0007669"/>
    <property type="project" value="InterPro"/>
</dbReference>
<evidence type="ECO:0000256" key="2">
    <source>
        <dbReference type="ARBA" id="ARBA00006796"/>
    </source>
</evidence>
<dbReference type="EMBL" id="FPBV01000001">
    <property type="protein sequence ID" value="SFU31752.1"/>
    <property type="molecule type" value="Genomic_DNA"/>
</dbReference>